<evidence type="ECO:0000313" key="2">
    <source>
        <dbReference type="EMBL" id="QIN81600.1"/>
    </source>
</evidence>
<organism evidence="2 3">
    <name type="scientific">Rubrobacter tropicus</name>
    <dbReference type="NCBI Taxonomy" id="2653851"/>
    <lineage>
        <taxon>Bacteria</taxon>
        <taxon>Bacillati</taxon>
        <taxon>Actinomycetota</taxon>
        <taxon>Rubrobacteria</taxon>
        <taxon>Rubrobacterales</taxon>
        <taxon>Rubrobacteraceae</taxon>
        <taxon>Rubrobacter</taxon>
    </lineage>
</organism>
<evidence type="ECO:0008006" key="4">
    <source>
        <dbReference type="Google" id="ProtNLM"/>
    </source>
</evidence>
<dbReference type="EMBL" id="CP045119">
    <property type="protein sequence ID" value="QIN81600.1"/>
    <property type="molecule type" value="Genomic_DNA"/>
</dbReference>
<dbReference type="Gene3D" id="3.30.530.20">
    <property type="match status" value="1"/>
</dbReference>
<evidence type="ECO:0000256" key="1">
    <source>
        <dbReference type="SAM" id="MobiDB-lite"/>
    </source>
</evidence>
<dbReference type="InterPro" id="IPR023393">
    <property type="entry name" value="START-like_dom_sf"/>
</dbReference>
<dbReference type="SUPFAM" id="SSF55961">
    <property type="entry name" value="Bet v1-like"/>
    <property type="match status" value="1"/>
</dbReference>
<dbReference type="CDD" id="cd07812">
    <property type="entry name" value="SRPBCC"/>
    <property type="match status" value="1"/>
</dbReference>
<evidence type="ECO:0000313" key="3">
    <source>
        <dbReference type="Proteomes" id="UP000501452"/>
    </source>
</evidence>
<dbReference type="Pfam" id="PF10604">
    <property type="entry name" value="Polyketide_cyc2"/>
    <property type="match status" value="1"/>
</dbReference>
<dbReference type="AlphaFoldDB" id="A0A6G8Q571"/>
<dbReference type="KEGG" id="rub:GBA63_02375"/>
<dbReference type="InterPro" id="IPR019587">
    <property type="entry name" value="Polyketide_cyclase/dehydratase"/>
</dbReference>
<accession>A0A6G8Q571</accession>
<dbReference type="Proteomes" id="UP000501452">
    <property type="component" value="Chromosome"/>
</dbReference>
<reference evidence="2 3" key="1">
    <citation type="submission" date="2019-10" db="EMBL/GenBank/DDBJ databases">
        <title>Rubrobacter sp nov SCSIO 52090 isolated from a deep-sea sediment in the South China Sea.</title>
        <authorList>
            <person name="Chen R.W."/>
        </authorList>
    </citation>
    <scope>NUCLEOTIDE SEQUENCE [LARGE SCALE GENOMIC DNA]</scope>
    <source>
        <strain evidence="2 3">SCSIO 52909</strain>
    </source>
</reference>
<dbReference type="RefSeq" id="WP_166173136.1">
    <property type="nucleotide sequence ID" value="NZ_CP045119.1"/>
</dbReference>
<protein>
    <recommendedName>
        <fullName evidence="4">SRPBCC family protein</fullName>
    </recommendedName>
</protein>
<name>A0A6G8Q571_9ACTN</name>
<feature type="region of interest" description="Disordered" evidence="1">
    <location>
        <begin position="164"/>
        <end position="189"/>
    </location>
</feature>
<keyword evidence="3" id="KW-1185">Reference proteome</keyword>
<proteinExistence type="predicted"/>
<gene>
    <name evidence="2" type="ORF">GBA63_02375</name>
</gene>
<sequence>MNVATSNKILDSAFGASVFAPAAPEDFYEAVLDVRGFPAWAPGVRRVEVLSGEGGTGMLSEWEVSFLGLRKKVLSVLEETEAPYRLRWTYEGPLEGWGECSIAAVGGGAVAAFGTVLVPTDPFLAALARGATARSAAGSHLRRSLSRLGRLVAGDDARVIVGPAPAGRRADRRGPSAKNAVGVGPRISR</sequence>